<protein>
    <submittedName>
        <fullName evidence="1">Uncharacterized protein</fullName>
    </submittedName>
</protein>
<dbReference type="EMBL" id="CP045997">
    <property type="protein sequence ID" value="QHV99209.1"/>
    <property type="molecule type" value="Genomic_DNA"/>
</dbReference>
<name>A0A6P1W5B0_9BACT</name>
<evidence type="ECO:0000313" key="1">
    <source>
        <dbReference type="EMBL" id="QHV99209.1"/>
    </source>
</evidence>
<sequence length="92" mass="10457">MSNPLPMPKEVPLLHDLVNDYLRYKTNGFPETANRVLALLKQTIDDIIEHPENFIVMPLSIEIKAEVSGSELKSRIIDGMPERVRVDTSRAE</sequence>
<dbReference type="RefSeq" id="WP_162389613.1">
    <property type="nucleotide sequence ID" value="NZ_CP045997.1"/>
</dbReference>
<evidence type="ECO:0000313" key="2">
    <source>
        <dbReference type="Proteomes" id="UP000464577"/>
    </source>
</evidence>
<proteinExistence type="predicted"/>
<dbReference type="AlphaFoldDB" id="A0A6P1W5B0"/>
<organism evidence="1 2">
    <name type="scientific">Spirosoma endbachense</name>
    <dbReference type="NCBI Taxonomy" id="2666025"/>
    <lineage>
        <taxon>Bacteria</taxon>
        <taxon>Pseudomonadati</taxon>
        <taxon>Bacteroidota</taxon>
        <taxon>Cytophagia</taxon>
        <taxon>Cytophagales</taxon>
        <taxon>Cytophagaceae</taxon>
        <taxon>Spirosoma</taxon>
    </lineage>
</organism>
<dbReference type="KEGG" id="senf:GJR95_31220"/>
<gene>
    <name evidence="1" type="ORF">GJR95_31220</name>
</gene>
<accession>A0A6P1W5B0</accession>
<dbReference type="Proteomes" id="UP000464577">
    <property type="component" value="Chromosome"/>
</dbReference>
<keyword evidence="2" id="KW-1185">Reference proteome</keyword>
<reference evidence="1 2" key="1">
    <citation type="submission" date="2019-11" db="EMBL/GenBank/DDBJ databases">
        <title>Spirosoma endbachense sp. nov., isolated from a natural salt meadow.</title>
        <authorList>
            <person name="Rojas J."/>
            <person name="Ambika Manirajan B."/>
            <person name="Ratering S."/>
            <person name="Suarez C."/>
            <person name="Geissler-Plaum R."/>
            <person name="Schnell S."/>
        </authorList>
    </citation>
    <scope>NUCLEOTIDE SEQUENCE [LARGE SCALE GENOMIC DNA]</scope>
    <source>
        <strain evidence="1 2">I-24</strain>
    </source>
</reference>